<dbReference type="Proteomes" id="UP001642540">
    <property type="component" value="Unassembled WGS sequence"/>
</dbReference>
<evidence type="ECO:0000313" key="3">
    <source>
        <dbReference type="Proteomes" id="UP001642540"/>
    </source>
</evidence>
<comment type="caution">
    <text evidence="2">The sequence shown here is derived from an EMBL/GenBank/DDBJ whole genome shotgun (WGS) entry which is preliminary data.</text>
</comment>
<keyword evidence="3" id="KW-1185">Reference proteome</keyword>
<protein>
    <submittedName>
        <fullName evidence="2">Uncharacterized protein</fullName>
    </submittedName>
</protein>
<proteinExistence type="predicted"/>
<feature type="chain" id="PRO_5046691075" evidence="1">
    <location>
        <begin position="20"/>
        <end position="218"/>
    </location>
</feature>
<dbReference type="EMBL" id="CAXLJM020000019">
    <property type="protein sequence ID" value="CAL8086067.1"/>
    <property type="molecule type" value="Genomic_DNA"/>
</dbReference>
<accession>A0ABP1Q1Q4</accession>
<organism evidence="2 3">
    <name type="scientific">Orchesella dallaii</name>
    <dbReference type="NCBI Taxonomy" id="48710"/>
    <lineage>
        <taxon>Eukaryota</taxon>
        <taxon>Metazoa</taxon>
        <taxon>Ecdysozoa</taxon>
        <taxon>Arthropoda</taxon>
        <taxon>Hexapoda</taxon>
        <taxon>Collembola</taxon>
        <taxon>Entomobryomorpha</taxon>
        <taxon>Entomobryoidea</taxon>
        <taxon>Orchesellidae</taxon>
        <taxon>Orchesellinae</taxon>
        <taxon>Orchesella</taxon>
    </lineage>
</organism>
<feature type="signal peptide" evidence="1">
    <location>
        <begin position="1"/>
        <end position="19"/>
    </location>
</feature>
<keyword evidence="1" id="KW-0732">Signal</keyword>
<evidence type="ECO:0000313" key="2">
    <source>
        <dbReference type="EMBL" id="CAL8086067.1"/>
    </source>
</evidence>
<reference evidence="2 3" key="1">
    <citation type="submission" date="2024-08" db="EMBL/GenBank/DDBJ databases">
        <authorList>
            <person name="Cucini C."/>
            <person name="Frati F."/>
        </authorList>
    </citation>
    <scope>NUCLEOTIDE SEQUENCE [LARGE SCALE GENOMIC DNA]</scope>
</reference>
<gene>
    <name evidence="2" type="ORF">ODALV1_LOCUS6321</name>
</gene>
<evidence type="ECO:0000256" key="1">
    <source>
        <dbReference type="SAM" id="SignalP"/>
    </source>
</evidence>
<sequence length="218" mass="24719">MKSLLLLVFCSVCIFSIECLDLESAKEQPCFKIEKTVPMGGEVPTGEITTIYYPHMSRLDLYMNAIDLLQKDPKEISESSLYYDSCLVWKCNANGTQGHKDHGTYYSEGFDGRTREYEVEMVNGSEEVSKIRPVEGKGLTGTGYVTYSDNKTFFFSAFCTDDGQMTWNVASLIPVLPEASVKIIHEHALSLGFKKEFFTELRYDRCQFPSEDIQNEAI</sequence>
<name>A0ABP1Q1Q4_9HEXA</name>